<evidence type="ECO:0000313" key="2">
    <source>
        <dbReference type="Proteomes" id="UP000289152"/>
    </source>
</evidence>
<comment type="caution">
    <text evidence="1">The sequence shown here is derived from an EMBL/GenBank/DDBJ whole genome shotgun (WGS) entry which is preliminary data.</text>
</comment>
<dbReference type="VEuPathDB" id="FungiDB:TREMEDRAFT_62207"/>
<dbReference type="EMBL" id="SDIL01000155">
    <property type="protein sequence ID" value="RXK35150.1"/>
    <property type="molecule type" value="Genomic_DNA"/>
</dbReference>
<keyword evidence="2" id="KW-1185">Reference proteome</keyword>
<dbReference type="Proteomes" id="UP000289152">
    <property type="component" value="Unassembled WGS sequence"/>
</dbReference>
<gene>
    <name evidence="1" type="ORF">M231_07598</name>
</gene>
<accession>A0A4V1M301</accession>
<dbReference type="InParanoid" id="A0A4V1M301"/>
<protein>
    <submittedName>
        <fullName evidence="1">Uncharacterized protein</fullName>
    </submittedName>
</protein>
<dbReference type="AlphaFoldDB" id="A0A4V1M301"/>
<proteinExistence type="predicted"/>
<sequence length="202" mass="22045">MQGGADEHSAASTSCGTAVIRDHTDVVLPEADSSQGPSVVPRPSMDPIGLDLTEYTRSWCRYLESTSVFPVMVSKDETGKIILSLQYEGTTYIVPIPKTGGNVAFLTKHSYTPDEPTKAVCQALFHMKSKVHLMGRLNKMYRGSVKLMEDSGVAQKYDDGLDGQTSWQRVTSDICLSGLAQLVEKDKLLHWCSPNGVSTTSQ</sequence>
<name>A0A4V1M301_TREME</name>
<organism evidence="1 2">
    <name type="scientific">Tremella mesenterica</name>
    <name type="common">Jelly fungus</name>
    <dbReference type="NCBI Taxonomy" id="5217"/>
    <lineage>
        <taxon>Eukaryota</taxon>
        <taxon>Fungi</taxon>
        <taxon>Dikarya</taxon>
        <taxon>Basidiomycota</taxon>
        <taxon>Agaricomycotina</taxon>
        <taxon>Tremellomycetes</taxon>
        <taxon>Tremellales</taxon>
        <taxon>Tremellaceae</taxon>
        <taxon>Tremella</taxon>
    </lineage>
</organism>
<reference evidence="1 2" key="1">
    <citation type="submission" date="2016-06" db="EMBL/GenBank/DDBJ databases">
        <title>Evolution of pathogenesis and genome organization in the Tremellales.</title>
        <authorList>
            <person name="Cuomo C."/>
            <person name="Litvintseva A."/>
            <person name="Heitman J."/>
            <person name="Chen Y."/>
            <person name="Sun S."/>
            <person name="Springer D."/>
            <person name="Dromer F."/>
            <person name="Young S."/>
            <person name="Zeng Q."/>
            <person name="Chapman S."/>
            <person name="Gujja S."/>
            <person name="Saif S."/>
            <person name="Birren B."/>
        </authorList>
    </citation>
    <scope>NUCLEOTIDE SEQUENCE [LARGE SCALE GENOMIC DNA]</scope>
    <source>
        <strain evidence="1 2">ATCC 28783</strain>
    </source>
</reference>
<evidence type="ECO:0000313" key="1">
    <source>
        <dbReference type="EMBL" id="RXK35150.1"/>
    </source>
</evidence>